<keyword evidence="1" id="KW-0732">Signal</keyword>
<name>A0A7V8RDC9_9SPHN</name>
<evidence type="ECO:0000256" key="1">
    <source>
        <dbReference type="SAM" id="SignalP"/>
    </source>
</evidence>
<dbReference type="EMBL" id="VDES01000002">
    <property type="protein sequence ID" value="MBA1374374.1"/>
    <property type="molecule type" value="Genomic_DNA"/>
</dbReference>
<evidence type="ECO:0000313" key="3">
    <source>
        <dbReference type="EMBL" id="MBA1374374.1"/>
    </source>
</evidence>
<reference evidence="3 4" key="1">
    <citation type="journal article" date="1994" name="Int. J. Syst. Bacteriol.">
        <title>Phylogenetic positions of novel aerobic, bacteriochlorophyll a-containing bacteria and description of Roseococcus thiosulfatophilus gen. nov., sp. nov., Erythromicrobium ramosum gen. nov., sp. nov., and Erythrobacter litoralis sp. nov.</title>
        <authorList>
            <person name="Yurkov V."/>
            <person name="Stackebrandt E."/>
            <person name="Holmes A."/>
            <person name="Fuerst J.A."/>
            <person name="Hugenholtz P."/>
            <person name="Golecki J."/>
            <person name="Gad'on N."/>
            <person name="Gorlenko V.M."/>
            <person name="Kompantseva E.I."/>
            <person name="Drews G."/>
        </authorList>
    </citation>
    <scope>NUCLEOTIDE SEQUENCE [LARGE SCALE GENOMIC DNA]</scope>
    <source>
        <strain evidence="3 4">KR-99</strain>
    </source>
</reference>
<feature type="signal peptide" evidence="1">
    <location>
        <begin position="1"/>
        <end position="20"/>
    </location>
</feature>
<dbReference type="AlphaFoldDB" id="A0A7V8RDC9"/>
<evidence type="ECO:0000313" key="4">
    <source>
        <dbReference type="Proteomes" id="UP000589292"/>
    </source>
</evidence>
<dbReference type="RefSeq" id="WP_181267219.1">
    <property type="nucleotide sequence ID" value="NZ_BAAAGB010000001.1"/>
</dbReference>
<dbReference type="Proteomes" id="UP000589292">
    <property type="component" value="Unassembled WGS sequence"/>
</dbReference>
<sequence length="243" mass="24785">MKRRLFALALVLLLPEAAQAADKRFTLSPFDKVRIEGDVAVEIRSGAAPFAVASGDPRALESLSMRVQGGTLYIRRARTSLPTERRYRPKAPEALPLVRLDARSVQSLTLLGHGSAKIDALSGTRPSATMDGNGSVEIGAVAAEALSLNVNGSGSLKIGGKAASARAVMLGDGLIEGMGLALGALELIGEGPVRAKLSVAGPARIAVKGGADIAIGGTPQCTVRQTGTNAILCGAAEIAAAAR</sequence>
<dbReference type="InterPro" id="IPR021255">
    <property type="entry name" value="DUF2807"/>
</dbReference>
<organism evidence="3 4">
    <name type="scientific">Sphingomonas ursincola</name>
    <dbReference type="NCBI Taxonomy" id="56361"/>
    <lineage>
        <taxon>Bacteria</taxon>
        <taxon>Pseudomonadati</taxon>
        <taxon>Pseudomonadota</taxon>
        <taxon>Alphaproteobacteria</taxon>
        <taxon>Sphingomonadales</taxon>
        <taxon>Sphingomonadaceae</taxon>
        <taxon>Sphingomonas</taxon>
    </lineage>
</organism>
<dbReference type="Pfam" id="PF10988">
    <property type="entry name" value="DUF2807"/>
    <property type="match status" value="1"/>
</dbReference>
<proteinExistence type="predicted"/>
<keyword evidence="4" id="KW-1185">Reference proteome</keyword>
<accession>A0A7V8RDC9</accession>
<feature type="domain" description="Putative auto-transporter adhesin head GIN" evidence="2">
    <location>
        <begin position="29"/>
        <end position="219"/>
    </location>
</feature>
<evidence type="ECO:0000259" key="2">
    <source>
        <dbReference type="Pfam" id="PF10988"/>
    </source>
</evidence>
<dbReference type="Gene3D" id="2.160.20.120">
    <property type="match status" value="1"/>
</dbReference>
<gene>
    <name evidence="3" type="ORF">FG486_08485</name>
</gene>
<comment type="caution">
    <text evidence="3">The sequence shown here is derived from an EMBL/GenBank/DDBJ whole genome shotgun (WGS) entry which is preliminary data.</text>
</comment>
<protein>
    <recommendedName>
        <fullName evidence="2">Putative auto-transporter adhesin head GIN domain-containing protein</fullName>
    </recommendedName>
</protein>
<feature type="chain" id="PRO_5030977437" description="Putative auto-transporter adhesin head GIN domain-containing protein" evidence="1">
    <location>
        <begin position="21"/>
        <end position="243"/>
    </location>
</feature>